<dbReference type="Proteomes" id="UP000075653">
    <property type="component" value="Unassembled WGS sequence"/>
</dbReference>
<comment type="caution">
    <text evidence="3">The sequence shown here is derived from an EMBL/GenBank/DDBJ whole genome shotgun (WGS) entry which is preliminary data.</text>
</comment>
<dbReference type="PANTHER" id="PTHR47505">
    <property type="entry name" value="DNA UTILIZATION PROTEIN YHGH"/>
    <property type="match status" value="1"/>
</dbReference>
<gene>
    <name evidence="3" type="ORF">FEMY_04010</name>
</gene>
<comment type="similarity">
    <text evidence="1">Belongs to the ComF/GntX family.</text>
</comment>
<dbReference type="Pfam" id="PF00156">
    <property type="entry name" value="Pribosyltran"/>
    <property type="match status" value="1"/>
</dbReference>
<evidence type="ECO:0000313" key="3">
    <source>
        <dbReference type="EMBL" id="KXW59039.1"/>
    </source>
</evidence>
<keyword evidence="4" id="KW-1185">Reference proteome</keyword>
<proteinExistence type="inferred from homology"/>
<evidence type="ECO:0000256" key="1">
    <source>
        <dbReference type="ARBA" id="ARBA00008007"/>
    </source>
</evidence>
<dbReference type="InterPro" id="IPR029057">
    <property type="entry name" value="PRTase-like"/>
</dbReference>
<dbReference type="Gene3D" id="3.40.50.2020">
    <property type="match status" value="1"/>
</dbReference>
<dbReference type="InterPro" id="IPR000836">
    <property type="entry name" value="PRTase_dom"/>
</dbReference>
<dbReference type="STRING" id="1789004.FEMY_04010"/>
<evidence type="ECO:0000259" key="2">
    <source>
        <dbReference type="Pfam" id="PF00156"/>
    </source>
</evidence>
<dbReference type="EMBL" id="LRRD01000006">
    <property type="protein sequence ID" value="KXW59039.1"/>
    <property type="molecule type" value="Genomic_DNA"/>
</dbReference>
<dbReference type="PATRIC" id="fig|1789004.3.peg.400"/>
<feature type="domain" description="Phosphoribosyltransferase" evidence="2">
    <location>
        <begin position="143"/>
        <end position="226"/>
    </location>
</feature>
<name>A0A149W0M3_9PROT</name>
<protein>
    <submittedName>
        <fullName evidence="3">DNA utilization protein GntX</fullName>
    </submittedName>
</protein>
<dbReference type="PANTHER" id="PTHR47505:SF1">
    <property type="entry name" value="DNA UTILIZATION PROTEIN YHGH"/>
    <property type="match status" value="1"/>
</dbReference>
<dbReference type="CDD" id="cd06223">
    <property type="entry name" value="PRTases_typeI"/>
    <property type="match status" value="1"/>
</dbReference>
<dbReference type="AlphaFoldDB" id="A0A149W0M3"/>
<dbReference type="InterPro" id="IPR051910">
    <property type="entry name" value="ComF/GntX_DNA_util-trans"/>
</dbReference>
<dbReference type="RefSeq" id="WP_062187434.1">
    <property type="nucleotide sequence ID" value="NZ_LRRD01000006.1"/>
</dbReference>
<sequence>MPSVSKKWGGLGFRGKEIIERLTLWRAKGGQALCRVAVSPCFLCGVPVGTGSTLCAACWASLPRYAETRRRTLMGVGRVQVGFDYVYPVVSLIRALKFGQALYLAPTLAQVWREFPLPACLPDCVIPIPLSRQRWRRRGYNQALELARPLAHWLHCPVQKGLVRLRATLPQAELPRAARQSNVVGAFRASAHLQGRQVALVDDVLTTGSTLEAATAALHQVGVGGVDVWVCAEAPVPDSF</sequence>
<organism evidence="3 4">
    <name type="scientific">Ferrovum myxofaciens</name>
    <dbReference type="NCBI Taxonomy" id="416213"/>
    <lineage>
        <taxon>Bacteria</taxon>
        <taxon>Pseudomonadati</taxon>
        <taxon>Pseudomonadota</taxon>
        <taxon>Betaproteobacteria</taxon>
        <taxon>Ferrovales</taxon>
        <taxon>Ferrovaceae</taxon>
        <taxon>Ferrovum</taxon>
    </lineage>
</organism>
<accession>A0A149W0M3</accession>
<evidence type="ECO:0000313" key="4">
    <source>
        <dbReference type="Proteomes" id="UP000075653"/>
    </source>
</evidence>
<dbReference type="SUPFAM" id="SSF53271">
    <property type="entry name" value="PRTase-like"/>
    <property type="match status" value="1"/>
</dbReference>
<reference evidence="3 4" key="1">
    <citation type="submission" date="2016-01" db="EMBL/GenBank/DDBJ databases">
        <title>Genome sequence of the acidophilic iron oxidising Ferrovum strain Z-31.</title>
        <authorList>
            <person name="Poehlein A."/>
            <person name="Ullrich S.R."/>
            <person name="Schloemann M."/>
            <person name="Muehling M."/>
            <person name="Daniel R."/>
        </authorList>
    </citation>
    <scope>NUCLEOTIDE SEQUENCE [LARGE SCALE GENOMIC DNA]</scope>
    <source>
        <strain evidence="3 4">Z-31</strain>
    </source>
</reference>